<dbReference type="SUPFAM" id="SSF48317">
    <property type="entry name" value="Acid phosphatase/Vanadium-dependent haloperoxidase"/>
    <property type="match status" value="1"/>
</dbReference>
<accession>A0A852RQN3</accession>
<evidence type="ECO:0000259" key="1">
    <source>
        <dbReference type="Pfam" id="PF01569"/>
    </source>
</evidence>
<dbReference type="Gene3D" id="1.20.144.10">
    <property type="entry name" value="Phosphatidic acid phosphatase type 2/haloperoxidase"/>
    <property type="match status" value="1"/>
</dbReference>
<protein>
    <submittedName>
        <fullName evidence="2">Membrane-associated phospholipid phosphatase</fullName>
    </submittedName>
</protein>
<dbReference type="EMBL" id="JACCBF010000001">
    <property type="protein sequence ID" value="NYD32868.1"/>
    <property type="molecule type" value="Genomic_DNA"/>
</dbReference>
<gene>
    <name evidence="2" type="ORF">BJ958_004414</name>
</gene>
<proteinExistence type="predicted"/>
<evidence type="ECO:0000313" key="3">
    <source>
        <dbReference type="Proteomes" id="UP000582231"/>
    </source>
</evidence>
<dbReference type="AlphaFoldDB" id="A0A852RQN3"/>
<sequence>MGDETDPAAGTLLTSYARVHQGAHWPGDVAAGAALGVTVGAALASRVDP</sequence>
<name>A0A852RQN3_9ACTN</name>
<feature type="domain" description="Phosphatidic acid phosphatase type 2/haloperoxidase" evidence="1">
    <location>
        <begin position="9"/>
        <end position="44"/>
    </location>
</feature>
<dbReference type="InterPro" id="IPR000326">
    <property type="entry name" value="PAP2/HPO"/>
</dbReference>
<dbReference type="RefSeq" id="WP_218865939.1">
    <property type="nucleotide sequence ID" value="NZ_BAABEF010000001.1"/>
</dbReference>
<keyword evidence="3" id="KW-1185">Reference proteome</keyword>
<reference evidence="2 3" key="1">
    <citation type="submission" date="2020-07" db="EMBL/GenBank/DDBJ databases">
        <title>Sequencing the genomes of 1000 actinobacteria strains.</title>
        <authorList>
            <person name="Klenk H.-P."/>
        </authorList>
    </citation>
    <scope>NUCLEOTIDE SEQUENCE [LARGE SCALE GENOMIC DNA]</scope>
    <source>
        <strain evidence="2 3">DSM 19082</strain>
    </source>
</reference>
<dbReference type="Proteomes" id="UP000582231">
    <property type="component" value="Unassembled WGS sequence"/>
</dbReference>
<dbReference type="InterPro" id="IPR036938">
    <property type="entry name" value="PAP2/HPO_sf"/>
</dbReference>
<evidence type="ECO:0000313" key="2">
    <source>
        <dbReference type="EMBL" id="NYD32868.1"/>
    </source>
</evidence>
<dbReference type="Pfam" id="PF01569">
    <property type="entry name" value="PAP2"/>
    <property type="match status" value="1"/>
</dbReference>
<dbReference type="CDD" id="cd01610">
    <property type="entry name" value="PAP2_like"/>
    <property type="match status" value="1"/>
</dbReference>
<organism evidence="2 3">
    <name type="scientific">Nocardioides kongjuensis</name>
    <dbReference type="NCBI Taxonomy" id="349522"/>
    <lineage>
        <taxon>Bacteria</taxon>
        <taxon>Bacillati</taxon>
        <taxon>Actinomycetota</taxon>
        <taxon>Actinomycetes</taxon>
        <taxon>Propionibacteriales</taxon>
        <taxon>Nocardioidaceae</taxon>
        <taxon>Nocardioides</taxon>
    </lineage>
</organism>
<comment type="caution">
    <text evidence="2">The sequence shown here is derived from an EMBL/GenBank/DDBJ whole genome shotgun (WGS) entry which is preliminary data.</text>
</comment>